<dbReference type="Proteomes" id="UP000639772">
    <property type="component" value="Chromosome 12"/>
</dbReference>
<dbReference type="OrthoDB" id="10621580at2759"/>
<dbReference type="AlphaFoldDB" id="A0A835UFL3"/>
<evidence type="ECO:0000313" key="1">
    <source>
        <dbReference type="EMBL" id="KAG0459250.1"/>
    </source>
</evidence>
<organism evidence="1 2">
    <name type="scientific">Vanilla planifolia</name>
    <name type="common">Vanilla</name>
    <dbReference type="NCBI Taxonomy" id="51239"/>
    <lineage>
        <taxon>Eukaryota</taxon>
        <taxon>Viridiplantae</taxon>
        <taxon>Streptophyta</taxon>
        <taxon>Embryophyta</taxon>
        <taxon>Tracheophyta</taxon>
        <taxon>Spermatophyta</taxon>
        <taxon>Magnoliopsida</taxon>
        <taxon>Liliopsida</taxon>
        <taxon>Asparagales</taxon>
        <taxon>Orchidaceae</taxon>
        <taxon>Vanilloideae</taxon>
        <taxon>Vanilleae</taxon>
        <taxon>Vanilla</taxon>
    </lineage>
</organism>
<accession>A0A835UFL3</accession>
<reference evidence="1 2" key="1">
    <citation type="journal article" date="2020" name="Nat. Food">
        <title>A phased Vanilla planifolia genome enables genetic improvement of flavour and production.</title>
        <authorList>
            <person name="Hasing T."/>
            <person name="Tang H."/>
            <person name="Brym M."/>
            <person name="Khazi F."/>
            <person name="Huang T."/>
            <person name="Chambers A.H."/>
        </authorList>
    </citation>
    <scope>NUCLEOTIDE SEQUENCE [LARGE SCALE GENOMIC DNA]</scope>
    <source>
        <tissue evidence="1">Leaf</tissue>
    </source>
</reference>
<protein>
    <submittedName>
        <fullName evidence="1">Uncharacterized protein</fullName>
    </submittedName>
</protein>
<dbReference type="EMBL" id="JADCNM010000012">
    <property type="protein sequence ID" value="KAG0459250.1"/>
    <property type="molecule type" value="Genomic_DNA"/>
</dbReference>
<proteinExistence type="predicted"/>
<dbReference type="PANTHER" id="PTHR40836">
    <property type="entry name" value="RB1-INDUCIBLE COILED-COIL PROTEIN"/>
    <property type="match status" value="1"/>
</dbReference>
<name>A0A835UFL3_VANPL</name>
<gene>
    <name evidence="1" type="ORF">HPP92_022378</name>
</gene>
<dbReference type="PANTHER" id="PTHR40836:SF4">
    <property type="entry name" value="RB1-INDUCIBLE COILED-COIL PROTEIN"/>
    <property type="match status" value="1"/>
</dbReference>
<evidence type="ECO:0000313" key="2">
    <source>
        <dbReference type="Proteomes" id="UP000639772"/>
    </source>
</evidence>
<sequence>MKKKLLASSLDPVSKSSFHEKISRSCSPARIVILKPTTDMKEEMNESWRGSSEVLGKGSSMEDFLEEVKERLRLEMEGKGERNPSKGALELMLPFMKGQLIQSSSLVMLPSI</sequence>
<comment type="caution">
    <text evidence="1">The sequence shown here is derived from an EMBL/GenBank/DDBJ whole genome shotgun (WGS) entry which is preliminary data.</text>
</comment>